<organism evidence="2 3">
    <name type="scientific">Rhizophlyctis rosea</name>
    <dbReference type="NCBI Taxonomy" id="64517"/>
    <lineage>
        <taxon>Eukaryota</taxon>
        <taxon>Fungi</taxon>
        <taxon>Fungi incertae sedis</taxon>
        <taxon>Chytridiomycota</taxon>
        <taxon>Chytridiomycota incertae sedis</taxon>
        <taxon>Chytridiomycetes</taxon>
        <taxon>Rhizophlyctidales</taxon>
        <taxon>Rhizophlyctidaceae</taxon>
        <taxon>Rhizophlyctis</taxon>
    </lineage>
</organism>
<gene>
    <name evidence="2" type="ORF">HK097_002836</name>
</gene>
<reference evidence="2" key="1">
    <citation type="submission" date="2020-05" db="EMBL/GenBank/DDBJ databases">
        <title>Phylogenomic resolution of chytrid fungi.</title>
        <authorList>
            <person name="Stajich J.E."/>
            <person name="Amses K."/>
            <person name="Simmons R."/>
            <person name="Seto K."/>
            <person name="Myers J."/>
            <person name="Bonds A."/>
            <person name="Quandt C.A."/>
            <person name="Barry K."/>
            <person name="Liu P."/>
            <person name="Grigoriev I."/>
            <person name="Longcore J.E."/>
            <person name="James T.Y."/>
        </authorList>
    </citation>
    <scope>NUCLEOTIDE SEQUENCE</scope>
    <source>
        <strain evidence="2">JEL0318</strain>
    </source>
</reference>
<evidence type="ECO:0000313" key="3">
    <source>
        <dbReference type="Proteomes" id="UP001212841"/>
    </source>
</evidence>
<comment type="caution">
    <text evidence="2">The sequence shown here is derived from an EMBL/GenBank/DDBJ whole genome shotgun (WGS) entry which is preliminary data.</text>
</comment>
<dbReference type="Gene3D" id="3.40.50.300">
    <property type="entry name" value="P-loop containing nucleotide triphosphate hydrolases"/>
    <property type="match status" value="1"/>
</dbReference>
<proteinExistence type="predicted"/>
<evidence type="ECO:0000313" key="2">
    <source>
        <dbReference type="EMBL" id="KAJ3039416.1"/>
    </source>
</evidence>
<sequence>MTDIVKQTNKRAAPQGDTVKAKRPKTYTAADFKESENAFRQKYPPNKSGEFNIVMMSGGDNCKMFVPGDLESRKSFFKDYLKLVHMGCRMTAKEQVSSIPDKRTKLMVDLDFEFDSEIPDMEDLIVTIADVVDNKYKDTYGDATKDAIIERRSFFKWHIIFCKIFDNQQAFVELAKPLAATCKAKYGSEWDWEKYFDPSIFNNNGLRLPYSYKNKHDDNVRRDESGKALDPEYYEILQDNGEDTLDMHSVTVDDMLQRSILPTDEELASCPLPAAAKSAFKKENKPATKKSKKIINEYQFLNQILKMDVDWEMSEGSDNSYRLIPDTQECLVNKEHTHSGKSHSCLYIRKRSVILNCFSCGKRTLPSQQAKAIVQLFKEHILGEGKDEVEKGYIRHRNKVLRIASENKYRRDEKGNIWRPIADLNYAFEYYKDPKDFLNEIFLDDDEFSENENSMDKLIKFILTYDRTEFPFMKMDRHYYGFKNGVLNIVTCEFTLKENVEDGITVRKYFDQDLDMDNTDTPLFDKIFKDQFEDDEKGGDHEGVYEFILMSLGRLFFHVGERDNWQYMLYLEGDAGTGRSTVMEIVQEFFTKIGTIGAAHEKKFGLASLYDQEIIIMDDLPAKFADVFPQTDFQTMVSGGILPVRNMQVTAFSEKWKVQSLMGGNWSIDYLDKGQVTRRVVNAKFEKEVEKVDPTLKRRIIQTELSKIILKCLRLYNVYIEKFSDKGVWDFAPTYFKNTQKEMRAERNPLFRFLTDEEKVLEEQNTETLLSEVKKAFELYRGKPVGKFDPQTFRQANPNWRVVQPKICRYCKEEHKKHCCDKYERN</sequence>
<keyword evidence="3" id="KW-1185">Reference proteome</keyword>
<dbReference type="InterPro" id="IPR027417">
    <property type="entry name" value="P-loop_NTPase"/>
</dbReference>
<feature type="region of interest" description="Disordered" evidence="1">
    <location>
        <begin position="1"/>
        <end position="21"/>
    </location>
</feature>
<evidence type="ECO:0008006" key="4">
    <source>
        <dbReference type="Google" id="ProtNLM"/>
    </source>
</evidence>
<name>A0AAD5S4B0_9FUNG</name>
<feature type="non-terminal residue" evidence="2">
    <location>
        <position position="826"/>
    </location>
</feature>
<dbReference type="AlphaFoldDB" id="A0AAD5S4B0"/>
<dbReference type="Proteomes" id="UP001212841">
    <property type="component" value="Unassembled WGS sequence"/>
</dbReference>
<protein>
    <recommendedName>
        <fullName evidence="4">SF3 helicase domain-containing protein</fullName>
    </recommendedName>
</protein>
<dbReference type="EMBL" id="JADGJD010001638">
    <property type="protein sequence ID" value="KAJ3039416.1"/>
    <property type="molecule type" value="Genomic_DNA"/>
</dbReference>
<evidence type="ECO:0000256" key="1">
    <source>
        <dbReference type="SAM" id="MobiDB-lite"/>
    </source>
</evidence>
<accession>A0AAD5S4B0</accession>